<dbReference type="Proteomes" id="UP001141327">
    <property type="component" value="Unassembled WGS sequence"/>
</dbReference>
<feature type="compositionally biased region" description="Polar residues" evidence="1">
    <location>
        <begin position="94"/>
        <end position="111"/>
    </location>
</feature>
<feature type="compositionally biased region" description="Basic and acidic residues" evidence="1">
    <location>
        <begin position="59"/>
        <end position="84"/>
    </location>
</feature>
<name>A0ABQ8U8M4_9EUKA</name>
<dbReference type="PANTHER" id="PTHR37028">
    <property type="entry name" value="UNNAMED PRODUCT-RELATED"/>
    <property type="match status" value="1"/>
</dbReference>
<feature type="compositionally biased region" description="Pro residues" evidence="1">
    <location>
        <begin position="1"/>
        <end position="12"/>
    </location>
</feature>
<feature type="region of interest" description="Disordered" evidence="1">
    <location>
        <begin position="186"/>
        <end position="206"/>
    </location>
</feature>
<feature type="compositionally biased region" description="Polar residues" evidence="1">
    <location>
        <begin position="496"/>
        <end position="507"/>
    </location>
</feature>
<sequence length="597" mass="68070">MDQSPQAPPAQMRPPRSGKTVDRMRKELEEKFRKECTFQPRISSVSRPTSAIAAGSESRQQRMERLAHSRDEEFRRREQDKAEREQEELAECTFQPQVNQRPQTAAATGRSSGLEDRLLHEADNKAALRERAKRLQEDLEMAQNGGFRPQINDPSQYLDLSTYRPIHERVGALQRAREEKLRMARMQAAEAARKRQQQQDEQRTREAAYTFAPQVNPFSEKLVRESQLFSGPNRDFLERQAYFEQQRRKKQAAEMLRHARHQPFRPDVRTATQVLEKAGHPTLREDSEARVARLALEEKTAIDQRRQMLEKQYYAQYQFKPSLNKLSRQLGRAHSIEELVSNSHNKKVKEEAARAADMTFRQQHPFTPQLDTETSKLVVSSPTAQHKRLPMEDMGALMAQLQNCTFAPEITHRTPKQPTGPILVRGLGRHLELQDAARRRQAEQREREAKIFLENPGGGAPGLDLAVPAGGPAPSPQGGQLRPRSPARTVPKPFRLSTNPKASQTKAKIQEELEQQRMAECTFHPRTNDASLSHHQLIDRLLSDDQQQPQEGDLVDLPPEEDPGQPEEGEGDYDPGEQQQPAEGDGDQGSMEPEEQV</sequence>
<dbReference type="EMBL" id="JAPMOS010000225">
    <property type="protein sequence ID" value="KAJ4453710.1"/>
    <property type="molecule type" value="Genomic_DNA"/>
</dbReference>
<reference evidence="2" key="1">
    <citation type="journal article" date="2022" name="bioRxiv">
        <title>Genomics of Preaxostyla Flagellates Illuminates Evolutionary Transitions and the Path Towards Mitochondrial Loss.</title>
        <authorList>
            <person name="Novak L.V.F."/>
            <person name="Treitli S.C."/>
            <person name="Pyrih J."/>
            <person name="Halakuc P."/>
            <person name="Pipaliya S.V."/>
            <person name="Vacek V."/>
            <person name="Brzon O."/>
            <person name="Soukal P."/>
            <person name="Eme L."/>
            <person name="Dacks J.B."/>
            <person name="Karnkowska A."/>
            <person name="Elias M."/>
            <person name="Hampl V."/>
        </authorList>
    </citation>
    <scope>NUCLEOTIDE SEQUENCE</scope>
    <source>
        <strain evidence="2">RCP-MX</strain>
    </source>
</reference>
<accession>A0ABQ8U8M4</accession>
<gene>
    <name evidence="2" type="ORF">PAPYR_11747</name>
</gene>
<proteinExistence type="predicted"/>
<feature type="region of interest" description="Disordered" evidence="1">
    <location>
        <begin position="541"/>
        <end position="597"/>
    </location>
</feature>
<keyword evidence="3" id="KW-1185">Reference proteome</keyword>
<feature type="region of interest" description="Disordered" evidence="1">
    <location>
        <begin position="453"/>
        <end position="509"/>
    </location>
</feature>
<dbReference type="PANTHER" id="PTHR37028:SF4">
    <property type="entry name" value="ALMS MOTIF DOMAIN-CONTAINING PROTEIN"/>
    <property type="match status" value="1"/>
</dbReference>
<feature type="region of interest" description="Disordered" evidence="1">
    <location>
        <begin position="1"/>
        <end position="120"/>
    </location>
</feature>
<organism evidence="2 3">
    <name type="scientific">Paratrimastix pyriformis</name>
    <dbReference type="NCBI Taxonomy" id="342808"/>
    <lineage>
        <taxon>Eukaryota</taxon>
        <taxon>Metamonada</taxon>
        <taxon>Preaxostyla</taxon>
        <taxon>Paratrimastigidae</taxon>
        <taxon>Paratrimastix</taxon>
    </lineage>
</organism>
<comment type="caution">
    <text evidence="2">The sequence shown here is derived from an EMBL/GenBank/DDBJ whole genome shotgun (WGS) entry which is preliminary data.</text>
</comment>
<feature type="compositionally biased region" description="Low complexity" evidence="1">
    <location>
        <begin position="468"/>
        <end position="480"/>
    </location>
</feature>
<feature type="compositionally biased region" description="Acidic residues" evidence="1">
    <location>
        <begin position="558"/>
        <end position="575"/>
    </location>
</feature>
<feature type="compositionally biased region" description="Basic and acidic residues" evidence="1">
    <location>
        <begin position="19"/>
        <end position="36"/>
    </location>
</feature>
<protein>
    <submittedName>
        <fullName evidence="2">Uncharacterized protein</fullName>
    </submittedName>
</protein>
<evidence type="ECO:0000313" key="3">
    <source>
        <dbReference type="Proteomes" id="UP001141327"/>
    </source>
</evidence>
<feature type="compositionally biased region" description="Basic and acidic residues" evidence="1">
    <location>
        <begin position="191"/>
        <end position="206"/>
    </location>
</feature>
<feature type="compositionally biased region" description="Polar residues" evidence="1">
    <location>
        <begin position="40"/>
        <end position="49"/>
    </location>
</feature>
<evidence type="ECO:0000256" key="1">
    <source>
        <dbReference type="SAM" id="MobiDB-lite"/>
    </source>
</evidence>
<evidence type="ECO:0000313" key="2">
    <source>
        <dbReference type="EMBL" id="KAJ4453710.1"/>
    </source>
</evidence>